<protein>
    <recommendedName>
        <fullName evidence="4">Phage abortive infection protein</fullName>
    </recommendedName>
</protein>
<organism evidence="2 3">
    <name type="scientific">Aromatoleum toluvorans</name>
    <dbReference type="NCBI Taxonomy" id="92002"/>
    <lineage>
        <taxon>Bacteria</taxon>
        <taxon>Pseudomonadati</taxon>
        <taxon>Pseudomonadota</taxon>
        <taxon>Betaproteobacteria</taxon>
        <taxon>Rhodocyclales</taxon>
        <taxon>Rhodocyclaceae</taxon>
        <taxon>Aromatoleum</taxon>
    </lineage>
</organism>
<dbReference type="EMBL" id="WTVN01000005">
    <property type="protein sequence ID" value="NMG43122.1"/>
    <property type="molecule type" value="Genomic_DNA"/>
</dbReference>
<dbReference type="RefSeq" id="WP_169255035.1">
    <property type="nucleotide sequence ID" value="NZ_WTVN01000005.1"/>
</dbReference>
<feature type="transmembrane region" description="Helical" evidence="1">
    <location>
        <begin position="7"/>
        <end position="26"/>
    </location>
</feature>
<feature type="transmembrane region" description="Helical" evidence="1">
    <location>
        <begin position="46"/>
        <end position="68"/>
    </location>
</feature>
<evidence type="ECO:0008006" key="4">
    <source>
        <dbReference type="Google" id="ProtNLM"/>
    </source>
</evidence>
<dbReference type="InterPro" id="IPR031709">
    <property type="entry name" value="PutAbiC"/>
</dbReference>
<comment type="caution">
    <text evidence="2">The sequence shown here is derived from an EMBL/GenBank/DDBJ whole genome shotgun (WGS) entry which is preliminary data.</text>
</comment>
<sequence>MKTSRLIYFVLIALTSMLVVVGFYFYSFHGPLSTSNSDWGTFGDYFGGVLNPLFGFLSLMAILATITLQSAEMDLTRKELERAARAQEKSEMVLNAQAKTQERQQFEGTFFSLLNEHNKALQEISSPDLGARKGLSRVDDLYGDVFYMTLNLSQSRSAFAQSNRLCGKYFRILYQILKFIAVECPDGSVGEEFGSEGIKGSSVARSEKMYANMVRAFIPDKALQLLAINCACDSPVDAFWKFKLLLERYEFLEHMPFDIEDHKGSQLMELTNIYERSVFGSTIYLPDDDT</sequence>
<accession>A0ABX1PWT5</accession>
<name>A0ABX1PWT5_9RHOO</name>
<proteinExistence type="predicted"/>
<keyword evidence="3" id="KW-1185">Reference proteome</keyword>
<dbReference type="Proteomes" id="UP000623795">
    <property type="component" value="Unassembled WGS sequence"/>
</dbReference>
<keyword evidence="1" id="KW-1133">Transmembrane helix</keyword>
<evidence type="ECO:0000313" key="2">
    <source>
        <dbReference type="EMBL" id="NMG43122.1"/>
    </source>
</evidence>
<evidence type="ECO:0000313" key="3">
    <source>
        <dbReference type="Proteomes" id="UP000623795"/>
    </source>
</evidence>
<gene>
    <name evidence="2" type="ORF">GPA22_05185</name>
</gene>
<keyword evidence="1" id="KW-0472">Membrane</keyword>
<dbReference type="Pfam" id="PF16872">
    <property type="entry name" value="putAbiC"/>
    <property type="match status" value="1"/>
</dbReference>
<keyword evidence="1" id="KW-0812">Transmembrane</keyword>
<reference evidence="2 3" key="1">
    <citation type="submission" date="2019-12" db="EMBL/GenBank/DDBJ databases">
        <title>Comparative genomics gives insights into the taxonomy of the Azoarcus-Aromatoleum group and reveals separate origins of nif in the plant-associated Azoarcus and non-plant-associated Aromatoleum sub-groups.</title>
        <authorList>
            <person name="Lafos M."/>
            <person name="Maluk M."/>
            <person name="Batista M."/>
            <person name="Junghare M."/>
            <person name="Carmona M."/>
            <person name="Faoro H."/>
            <person name="Cruz L.M."/>
            <person name="Battistoni F."/>
            <person name="De Souza E."/>
            <person name="Pedrosa F."/>
            <person name="Chen W.-M."/>
            <person name="Poole P.S."/>
            <person name="Dixon R.A."/>
            <person name="James E.K."/>
        </authorList>
    </citation>
    <scope>NUCLEOTIDE SEQUENCE [LARGE SCALE GENOMIC DNA]</scope>
    <source>
        <strain evidence="2 3">Td21</strain>
    </source>
</reference>
<evidence type="ECO:0000256" key="1">
    <source>
        <dbReference type="SAM" id="Phobius"/>
    </source>
</evidence>